<dbReference type="Pfam" id="PF01592">
    <property type="entry name" value="NifU_N"/>
    <property type="match status" value="1"/>
</dbReference>
<dbReference type="InterPro" id="IPR002871">
    <property type="entry name" value="NIF_FeS_clus_asmbl_NifU_N"/>
</dbReference>
<reference evidence="2 3" key="1">
    <citation type="journal article" date="2014" name="FEMS Microbiol. Ecol.">
        <title>Genomic differentiation among two strains of the PS1 clade isolated from geographically separated marine habitats.</title>
        <authorList>
            <person name="Jimenez-Infante F."/>
            <person name="Ngugi D.K."/>
            <person name="Alam I."/>
            <person name="Rashid M."/>
            <person name="Baalawi W."/>
            <person name="Kamau A.A."/>
            <person name="Bajic V.B."/>
            <person name="Stingl U."/>
        </authorList>
    </citation>
    <scope>NUCLEOTIDE SEQUENCE [LARGE SCALE GENOMIC DNA]</scope>
    <source>
        <strain evidence="2 3">RS24</strain>
    </source>
</reference>
<feature type="domain" description="NIF system FeS cluster assembly NifU N-terminal" evidence="1">
    <location>
        <begin position="5"/>
        <end position="127"/>
    </location>
</feature>
<comment type="caution">
    <text evidence="2">The sequence shown here is derived from an EMBL/GenBank/DDBJ whole genome shotgun (WGS) entry which is preliminary data.</text>
</comment>
<name>U2XTR5_9PROT</name>
<dbReference type="GO" id="GO:0043890">
    <property type="term" value="F:N-acetylgalactosamine-6-sulfatase activity"/>
    <property type="evidence" value="ECO:0007669"/>
    <property type="project" value="UniProtKB-EC"/>
</dbReference>
<dbReference type="PATRIC" id="fig|1397666.3.peg.953"/>
<dbReference type="Gene3D" id="3.90.1010.10">
    <property type="match status" value="1"/>
</dbReference>
<evidence type="ECO:0000259" key="1">
    <source>
        <dbReference type="Pfam" id="PF01592"/>
    </source>
</evidence>
<dbReference type="Proteomes" id="UP000016762">
    <property type="component" value="Unassembled WGS sequence"/>
</dbReference>
<dbReference type="CDD" id="cd06664">
    <property type="entry name" value="IscU_like"/>
    <property type="match status" value="1"/>
</dbReference>
<dbReference type="EMBL" id="AWXE01000004">
    <property type="protein sequence ID" value="ERL46076.1"/>
    <property type="molecule type" value="Genomic_DNA"/>
</dbReference>
<organism evidence="2 3">
    <name type="scientific">Candidatus Micropelagius thuwalensis</name>
    <dbReference type="NCBI Taxonomy" id="1397666"/>
    <lineage>
        <taxon>Bacteria</taxon>
        <taxon>Pseudomonadati</taxon>
        <taxon>Pseudomonadota</taxon>
        <taxon>Alphaproteobacteria</taxon>
        <taxon>PS1 clade</taxon>
        <taxon>Candidatus Micropelagius</taxon>
    </lineage>
</organism>
<dbReference type="GO" id="GO:0051536">
    <property type="term" value="F:iron-sulfur cluster binding"/>
    <property type="evidence" value="ECO:0007669"/>
    <property type="project" value="InterPro"/>
</dbReference>
<gene>
    <name evidence="2" type="ORF">RS24_01064</name>
</gene>
<evidence type="ECO:0000313" key="3">
    <source>
        <dbReference type="Proteomes" id="UP000016762"/>
    </source>
</evidence>
<evidence type="ECO:0000313" key="2">
    <source>
        <dbReference type="EMBL" id="ERL46076.1"/>
    </source>
</evidence>
<dbReference type="GO" id="GO:0005506">
    <property type="term" value="F:iron ion binding"/>
    <property type="evidence" value="ECO:0007669"/>
    <property type="project" value="InterPro"/>
</dbReference>
<keyword evidence="2" id="KW-0378">Hydrolase</keyword>
<dbReference type="eggNOG" id="COG0822">
    <property type="taxonomic scope" value="Bacteria"/>
</dbReference>
<dbReference type="STRING" id="1397666.RS24_01064"/>
<proteinExistence type="predicted"/>
<dbReference type="EC" id="3.1.6.4" evidence="2"/>
<dbReference type="GO" id="GO:0016226">
    <property type="term" value="P:iron-sulfur cluster assembly"/>
    <property type="evidence" value="ECO:0007669"/>
    <property type="project" value="InterPro"/>
</dbReference>
<sequence>MDALYSQKILALVAKIDRIGQLDAPDARASAVSKLCGSKVCVDMNMHDGIVTDFAHEVEACALGQASSAIMAREIIGATPDELRTVARDMRRMLKENGDPPQNSDRGGNWSELSLLESVRDYKNRHASTLLTFDAVEDCLAQLGV</sequence>
<accession>U2XTR5</accession>
<protein>
    <submittedName>
        <fullName evidence="2">N-acetylgalactosamine-6-sulfatase protein</fullName>
        <ecNumber evidence="2">3.1.6.4</ecNumber>
    </submittedName>
</protein>
<keyword evidence="3" id="KW-1185">Reference proteome</keyword>
<dbReference type="SUPFAM" id="SSF82649">
    <property type="entry name" value="SufE/NifU"/>
    <property type="match status" value="1"/>
</dbReference>
<dbReference type="AlphaFoldDB" id="U2XTR5"/>